<sequence>MEKLPANKTNKTSLISTNSLELDDDNLNSFYIGTKTNPPINKNMIDELEIQAQGISNELETMLRNLQSQMFEASVLTTASFDVYKQTIENHCTAINNVTEKSKELIQLCIRIDKGFSHVQTLASQIKNIRQQVDALHTALGK</sequence>
<dbReference type="STRING" id="94130.A0A2Z6SPL6"/>
<gene>
    <name evidence="3" type="ORF">RCL2_000280200</name>
    <name evidence="2" type="ORF">RclHR1_00910017</name>
</gene>
<dbReference type="Proteomes" id="UP000615446">
    <property type="component" value="Unassembled WGS sequence"/>
</dbReference>
<name>A0A2Z6SPL6_9GLOM</name>
<protein>
    <submittedName>
        <fullName evidence="3">BLOC-1-related complex subunit 6 isoform X2</fullName>
    </submittedName>
</protein>
<dbReference type="PANTHER" id="PTHR13440">
    <property type="entry name" value="BLOC-1 RELATED COMPLEX SUBUNIT 6"/>
    <property type="match status" value="1"/>
</dbReference>
<keyword evidence="4" id="KW-1185">Reference proteome</keyword>
<dbReference type="InterPro" id="IPR046465">
    <property type="entry name" value="BORCS6_C"/>
</dbReference>
<accession>A0A2Z6SPL6</accession>
<evidence type="ECO:0000313" key="4">
    <source>
        <dbReference type="Proteomes" id="UP000247702"/>
    </source>
</evidence>
<dbReference type="GO" id="GO:0032418">
    <property type="term" value="P:lysosome localization"/>
    <property type="evidence" value="ECO:0007669"/>
    <property type="project" value="TreeGrafter"/>
</dbReference>
<feature type="domain" description="BLOC-1-related complex subunit 6 C-terminal helix" evidence="1">
    <location>
        <begin position="38"/>
        <end position="136"/>
    </location>
</feature>
<comment type="caution">
    <text evidence="2">The sequence shown here is derived from an EMBL/GenBank/DDBJ whole genome shotgun (WGS) entry which is preliminary data.</text>
</comment>
<dbReference type="EMBL" id="BEXD01004326">
    <property type="protein sequence ID" value="GBC09767.1"/>
    <property type="molecule type" value="Genomic_DNA"/>
</dbReference>
<evidence type="ECO:0000313" key="2">
    <source>
        <dbReference type="EMBL" id="GBC09767.1"/>
    </source>
</evidence>
<evidence type="ECO:0000313" key="3">
    <source>
        <dbReference type="EMBL" id="GES75360.1"/>
    </source>
</evidence>
<dbReference type="GO" id="GO:0099078">
    <property type="term" value="C:BORC complex"/>
    <property type="evidence" value="ECO:0007669"/>
    <property type="project" value="TreeGrafter"/>
</dbReference>
<dbReference type="Proteomes" id="UP000247702">
    <property type="component" value="Unassembled WGS sequence"/>
</dbReference>
<dbReference type="AlphaFoldDB" id="A0A2Z6SPL6"/>
<proteinExistence type="predicted"/>
<organism evidence="2 4">
    <name type="scientific">Rhizophagus clarus</name>
    <dbReference type="NCBI Taxonomy" id="94130"/>
    <lineage>
        <taxon>Eukaryota</taxon>
        <taxon>Fungi</taxon>
        <taxon>Fungi incertae sedis</taxon>
        <taxon>Mucoromycota</taxon>
        <taxon>Glomeromycotina</taxon>
        <taxon>Glomeromycetes</taxon>
        <taxon>Glomerales</taxon>
        <taxon>Glomeraceae</taxon>
        <taxon>Rhizophagus</taxon>
    </lineage>
</organism>
<dbReference type="PANTHER" id="PTHR13440:SF7">
    <property type="entry name" value="BLOC-1 RELATED COMPLEX SUBUNIT 6"/>
    <property type="match status" value="1"/>
</dbReference>
<dbReference type="InterPro" id="IPR019314">
    <property type="entry name" value="BORCS6"/>
</dbReference>
<reference evidence="3" key="2">
    <citation type="submission" date="2019-10" db="EMBL/GenBank/DDBJ databases">
        <title>Conservation and host-specific expression of non-tandemly repeated heterogenous ribosome RNA gene in arbuscular mycorrhizal fungi.</title>
        <authorList>
            <person name="Maeda T."/>
            <person name="Kobayashi Y."/>
            <person name="Nakagawa T."/>
            <person name="Ezawa T."/>
            <person name="Yamaguchi K."/>
            <person name="Bino T."/>
            <person name="Nishimoto Y."/>
            <person name="Shigenobu S."/>
            <person name="Kawaguchi M."/>
        </authorList>
    </citation>
    <scope>NUCLEOTIDE SEQUENCE</scope>
    <source>
        <strain evidence="3">HR1</strain>
    </source>
</reference>
<dbReference type="Pfam" id="PF10157">
    <property type="entry name" value="BORCS6"/>
    <property type="match status" value="1"/>
</dbReference>
<dbReference type="EMBL" id="BLAL01000016">
    <property type="protein sequence ID" value="GES75360.1"/>
    <property type="molecule type" value="Genomic_DNA"/>
</dbReference>
<dbReference type="OrthoDB" id="21270at2759"/>
<reference evidence="2 4" key="1">
    <citation type="submission" date="2017-11" db="EMBL/GenBank/DDBJ databases">
        <title>The genome of Rhizophagus clarus HR1 reveals common genetic basis of auxotrophy among arbuscular mycorrhizal fungi.</title>
        <authorList>
            <person name="Kobayashi Y."/>
        </authorList>
    </citation>
    <scope>NUCLEOTIDE SEQUENCE [LARGE SCALE GENOMIC DNA]</scope>
    <source>
        <strain evidence="2 4">HR1</strain>
    </source>
</reference>
<evidence type="ECO:0000259" key="1">
    <source>
        <dbReference type="Pfam" id="PF10157"/>
    </source>
</evidence>